<comment type="caution">
    <text evidence="1">The sequence shown here is derived from an EMBL/GenBank/DDBJ whole genome shotgun (WGS) entry which is preliminary data.</text>
</comment>
<dbReference type="Proteomes" id="UP000637383">
    <property type="component" value="Unassembled WGS sequence"/>
</dbReference>
<proteinExistence type="predicted"/>
<evidence type="ECO:0000313" key="1">
    <source>
        <dbReference type="EMBL" id="MBD2738904.1"/>
    </source>
</evidence>
<gene>
    <name evidence="1" type="ORF">H6H03_34400</name>
</gene>
<reference evidence="1 2" key="1">
    <citation type="journal article" date="2020" name="ISME J.">
        <title>Comparative genomics reveals insights into cyanobacterial evolution and habitat adaptation.</title>
        <authorList>
            <person name="Chen M.Y."/>
            <person name="Teng W.K."/>
            <person name="Zhao L."/>
            <person name="Hu C.X."/>
            <person name="Zhou Y.K."/>
            <person name="Han B.P."/>
            <person name="Song L.R."/>
            <person name="Shu W.S."/>
        </authorList>
    </citation>
    <scope>NUCLEOTIDE SEQUENCE [LARGE SCALE GENOMIC DNA]</scope>
    <source>
        <strain evidence="1 2">FACHB-159</strain>
    </source>
</reference>
<name>A0ABR8KH88_9NOSO</name>
<protein>
    <submittedName>
        <fullName evidence="1">Uncharacterized protein</fullName>
    </submittedName>
</protein>
<evidence type="ECO:0000313" key="2">
    <source>
        <dbReference type="Proteomes" id="UP000637383"/>
    </source>
</evidence>
<sequence length="120" mass="13356">MFEQKFLRLDGFTKAERIGMTARVSEAINKAGAWITDFHLYSNILICINFEVPSANVEKLAIFLQQTGLHLSQESLSQLMSAHESANDSALKDKELVGTLQITFVHNEPDLLREVPAVPG</sequence>
<dbReference type="EMBL" id="JACJTU010000062">
    <property type="protein sequence ID" value="MBD2738904.1"/>
    <property type="molecule type" value="Genomic_DNA"/>
</dbReference>
<organism evidence="1 2">
    <name type="scientific">Nostoc paludosum FACHB-159</name>
    <dbReference type="NCBI Taxonomy" id="2692908"/>
    <lineage>
        <taxon>Bacteria</taxon>
        <taxon>Bacillati</taxon>
        <taxon>Cyanobacteriota</taxon>
        <taxon>Cyanophyceae</taxon>
        <taxon>Nostocales</taxon>
        <taxon>Nostocaceae</taxon>
        <taxon>Nostoc</taxon>
    </lineage>
</organism>
<accession>A0ABR8KH88</accession>
<dbReference type="RefSeq" id="WP_190959423.1">
    <property type="nucleotide sequence ID" value="NZ_JACJTU010000062.1"/>
</dbReference>
<keyword evidence="2" id="KW-1185">Reference proteome</keyword>